<keyword evidence="3" id="KW-0732">Signal</keyword>
<proteinExistence type="inferred from homology"/>
<name>A0ABY4CTA4_9BACL</name>
<reference evidence="4" key="1">
    <citation type="submission" date="2021-12" db="EMBL/GenBank/DDBJ databases">
        <title>Alicyclobacillaceae gen. nov., sp. nov., isolated from chalcocite enrichment system.</title>
        <authorList>
            <person name="Jiang Z."/>
        </authorList>
    </citation>
    <scope>NUCLEOTIDE SEQUENCE</scope>
    <source>
        <strain evidence="4">MYW30-H2</strain>
    </source>
</reference>
<comment type="similarity">
    <text evidence="1">Belongs to the bacterial solute-binding protein 7 family.</text>
</comment>
<dbReference type="SUPFAM" id="SSF53850">
    <property type="entry name" value="Periplasmic binding protein-like II"/>
    <property type="match status" value="1"/>
</dbReference>
<evidence type="ECO:0000256" key="2">
    <source>
        <dbReference type="ARBA" id="ARBA00022448"/>
    </source>
</evidence>
<evidence type="ECO:0000256" key="1">
    <source>
        <dbReference type="ARBA" id="ARBA00009023"/>
    </source>
</evidence>
<dbReference type="PANTHER" id="PTHR33376:SF7">
    <property type="entry name" value="C4-DICARBOXYLATE-BINDING PROTEIN DCTB"/>
    <property type="match status" value="1"/>
</dbReference>
<sequence>MKKLNGFAPDNTPRGAATSAFIEHVEKKSNGRLKIETFPMEMYGTESTIIQAVQTGTLDMQIVGANILANTIPQFAALSLPLLTQSIDEGCAVLDGPAGNRLQELGEEHGFKVLADVALGYAQITNNVRPINSPDDLLGMKMRSPDEYSFIETFKALGASVTTLDYTKLYTSLAEGVIDGQFNPLFNIFDLNIDDVQDYLAMTNHTYYVAFIIMNKNVFDGLAPELQQIILEAGNKARHAARKYVGDHEKDLLEKAKRSFKEITYPEMKPFQKKIQPVYAKMEEVIGAEIVHTIQEFLTVYRREKAVSV</sequence>
<evidence type="ECO:0000313" key="5">
    <source>
        <dbReference type="Proteomes" id="UP000830167"/>
    </source>
</evidence>
<dbReference type="Proteomes" id="UP000830167">
    <property type="component" value="Chromosome"/>
</dbReference>
<dbReference type="NCBIfam" id="TIGR00787">
    <property type="entry name" value="dctP"/>
    <property type="match status" value="1"/>
</dbReference>
<dbReference type="RefSeq" id="WP_347437802.1">
    <property type="nucleotide sequence ID" value="NZ_CP089291.1"/>
</dbReference>
<evidence type="ECO:0000313" key="4">
    <source>
        <dbReference type="EMBL" id="UOF91110.1"/>
    </source>
</evidence>
<dbReference type="PANTHER" id="PTHR33376">
    <property type="match status" value="1"/>
</dbReference>
<organism evidence="4 5">
    <name type="scientific">Fodinisporobacter ferrooxydans</name>
    <dbReference type="NCBI Taxonomy" id="2901836"/>
    <lineage>
        <taxon>Bacteria</taxon>
        <taxon>Bacillati</taxon>
        <taxon>Bacillota</taxon>
        <taxon>Bacilli</taxon>
        <taxon>Bacillales</taxon>
        <taxon>Alicyclobacillaceae</taxon>
        <taxon>Fodinisporobacter</taxon>
    </lineage>
</organism>
<dbReference type="Pfam" id="PF03480">
    <property type="entry name" value="DctP"/>
    <property type="match status" value="1"/>
</dbReference>
<gene>
    <name evidence="4" type="ORF">LSG31_02285</name>
</gene>
<accession>A0ABY4CTA4</accession>
<dbReference type="CDD" id="cd13603">
    <property type="entry name" value="PBP2_TRAP_Siap_TeaA_like"/>
    <property type="match status" value="1"/>
</dbReference>
<dbReference type="InterPro" id="IPR018389">
    <property type="entry name" value="DctP_fam"/>
</dbReference>
<keyword evidence="2" id="KW-0813">Transport</keyword>
<protein>
    <submittedName>
        <fullName evidence="4">TRAP transporter substrate-binding protein</fullName>
    </submittedName>
</protein>
<dbReference type="PIRSF" id="PIRSF006470">
    <property type="entry name" value="DctB"/>
    <property type="match status" value="1"/>
</dbReference>
<dbReference type="NCBIfam" id="NF037995">
    <property type="entry name" value="TRAP_S1"/>
    <property type="match status" value="1"/>
</dbReference>
<evidence type="ECO:0000256" key="3">
    <source>
        <dbReference type="ARBA" id="ARBA00022729"/>
    </source>
</evidence>
<dbReference type="Gene3D" id="3.40.190.170">
    <property type="entry name" value="Bacterial extracellular solute-binding protein, family 7"/>
    <property type="match status" value="1"/>
</dbReference>
<dbReference type="InterPro" id="IPR004682">
    <property type="entry name" value="TRAP_DctP"/>
</dbReference>
<keyword evidence="5" id="KW-1185">Reference proteome</keyword>
<dbReference type="InterPro" id="IPR038404">
    <property type="entry name" value="TRAP_DctP_sf"/>
</dbReference>
<dbReference type="EMBL" id="CP089291">
    <property type="protein sequence ID" value="UOF91110.1"/>
    <property type="molecule type" value="Genomic_DNA"/>
</dbReference>